<comment type="caution">
    <text evidence="2">The sequence shown here is derived from an EMBL/GenBank/DDBJ whole genome shotgun (WGS) entry which is preliminary data.</text>
</comment>
<protein>
    <submittedName>
        <fullName evidence="2">Antibiotic biosynthesis monooxygenase family protein</fullName>
        <ecNumber evidence="2">1.14.-.-</ecNumber>
    </submittedName>
</protein>
<keyword evidence="3" id="KW-1185">Reference proteome</keyword>
<keyword evidence="2" id="KW-0560">Oxidoreductase</keyword>
<dbReference type="InterPro" id="IPR011008">
    <property type="entry name" value="Dimeric_a/b-barrel"/>
</dbReference>
<keyword evidence="2" id="KW-0503">Monooxygenase</keyword>
<evidence type="ECO:0000259" key="1">
    <source>
        <dbReference type="Pfam" id="PF03992"/>
    </source>
</evidence>
<dbReference type="Proteomes" id="UP001589788">
    <property type="component" value="Unassembled WGS sequence"/>
</dbReference>
<dbReference type="Pfam" id="PF03992">
    <property type="entry name" value="ABM"/>
    <property type="match status" value="1"/>
</dbReference>
<dbReference type="GO" id="GO:0004497">
    <property type="term" value="F:monooxygenase activity"/>
    <property type="evidence" value="ECO:0007669"/>
    <property type="project" value="UniProtKB-KW"/>
</dbReference>
<evidence type="ECO:0000313" key="3">
    <source>
        <dbReference type="Proteomes" id="UP001589788"/>
    </source>
</evidence>
<dbReference type="InterPro" id="IPR052936">
    <property type="entry name" value="Jasmonate_Hydroxylase-like"/>
</dbReference>
<dbReference type="Gene3D" id="3.30.70.100">
    <property type="match status" value="1"/>
</dbReference>
<name>A0ABV6BZA7_9ACTN</name>
<dbReference type="InterPro" id="IPR007138">
    <property type="entry name" value="ABM_dom"/>
</dbReference>
<dbReference type="RefSeq" id="WP_377787291.1">
    <property type="nucleotide sequence ID" value="NZ_JBHLYQ010000004.1"/>
</dbReference>
<dbReference type="EC" id="1.14.-.-" evidence="2"/>
<organism evidence="2 3">
    <name type="scientific">Aciditerrimonas ferrireducens</name>
    <dbReference type="NCBI Taxonomy" id="667306"/>
    <lineage>
        <taxon>Bacteria</taxon>
        <taxon>Bacillati</taxon>
        <taxon>Actinomycetota</taxon>
        <taxon>Acidimicrobiia</taxon>
        <taxon>Acidimicrobiales</taxon>
        <taxon>Acidimicrobiaceae</taxon>
        <taxon>Aciditerrimonas</taxon>
    </lineage>
</organism>
<reference evidence="2 3" key="1">
    <citation type="submission" date="2024-09" db="EMBL/GenBank/DDBJ databases">
        <authorList>
            <person name="Sun Q."/>
            <person name="Mori K."/>
        </authorList>
    </citation>
    <scope>NUCLEOTIDE SEQUENCE [LARGE SCALE GENOMIC DNA]</scope>
    <source>
        <strain evidence="2 3">JCM 15389</strain>
    </source>
</reference>
<proteinExistence type="predicted"/>
<evidence type="ECO:0000313" key="2">
    <source>
        <dbReference type="EMBL" id="MFC0080767.1"/>
    </source>
</evidence>
<dbReference type="PANTHER" id="PTHR37811:SF2">
    <property type="entry name" value="ABM DOMAIN-CONTAINING PROTEIN"/>
    <property type="match status" value="1"/>
</dbReference>
<accession>A0ABV6BZA7</accession>
<sequence>MAVGVLLHGTVTFGEAVPMEPGEDQSVVTAFGSRLRDDAEANGYGELAAHLEARARQMPGFVDFKTFVADDGERVSLVTFDSVAHHEAWRDDPEHRAAQEQGRRAFYLTSSVTVCRVLRRRHFDARDRFPSQGEP</sequence>
<dbReference type="SUPFAM" id="SSF54909">
    <property type="entry name" value="Dimeric alpha+beta barrel"/>
    <property type="match status" value="1"/>
</dbReference>
<dbReference type="EMBL" id="JBHLYQ010000004">
    <property type="protein sequence ID" value="MFC0080767.1"/>
    <property type="molecule type" value="Genomic_DNA"/>
</dbReference>
<feature type="domain" description="ABM" evidence="1">
    <location>
        <begin position="42"/>
        <end position="101"/>
    </location>
</feature>
<gene>
    <name evidence="2" type="ORF">ACFFRE_01165</name>
</gene>
<dbReference type="PANTHER" id="PTHR37811">
    <property type="entry name" value="BLL5343 PROTEIN"/>
    <property type="match status" value="1"/>
</dbReference>